<gene>
    <name evidence="2" type="ORF">DY000_02053610</name>
</gene>
<name>A0ABQ7AG00_BRACR</name>
<protein>
    <submittedName>
        <fullName evidence="2">Uncharacterized protein</fullName>
    </submittedName>
</protein>
<evidence type="ECO:0000313" key="3">
    <source>
        <dbReference type="Proteomes" id="UP000266723"/>
    </source>
</evidence>
<evidence type="ECO:0000313" key="2">
    <source>
        <dbReference type="EMBL" id="KAF3496669.1"/>
    </source>
</evidence>
<reference evidence="2 3" key="1">
    <citation type="journal article" date="2020" name="BMC Genomics">
        <title>Intraspecific diversification of the crop wild relative Brassica cretica Lam. using demographic model selection.</title>
        <authorList>
            <person name="Kioukis A."/>
            <person name="Michalopoulou V.A."/>
            <person name="Briers L."/>
            <person name="Pirintsos S."/>
            <person name="Studholme D.J."/>
            <person name="Pavlidis P."/>
            <person name="Sarris P.F."/>
        </authorList>
    </citation>
    <scope>NUCLEOTIDE SEQUENCE [LARGE SCALE GENOMIC DNA]</scope>
    <source>
        <strain evidence="3">cv. PFS-1207/04</strain>
    </source>
</reference>
<feature type="compositionally biased region" description="Polar residues" evidence="1">
    <location>
        <begin position="1"/>
        <end position="23"/>
    </location>
</feature>
<sequence>MNPVTKSKQSSSAICRAGSNTQSARHKSSSGDGRAGSNARPARPSAKLDRTHDQLGHPPSWTSPVQLGGWPSWIERSGSNARSFQLNHLPSWTSPVRRMAELEGSRCFRPAGKTSLLGLYRTRYCFVSIGGTVGTLRFRNRKNSFSRITFGLIV</sequence>
<accession>A0ABQ7AG00</accession>
<evidence type="ECO:0000256" key="1">
    <source>
        <dbReference type="SAM" id="MobiDB-lite"/>
    </source>
</evidence>
<comment type="caution">
    <text evidence="2">The sequence shown here is derived from an EMBL/GenBank/DDBJ whole genome shotgun (WGS) entry which is preliminary data.</text>
</comment>
<organism evidence="2 3">
    <name type="scientific">Brassica cretica</name>
    <name type="common">Mustard</name>
    <dbReference type="NCBI Taxonomy" id="69181"/>
    <lineage>
        <taxon>Eukaryota</taxon>
        <taxon>Viridiplantae</taxon>
        <taxon>Streptophyta</taxon>
        <taxon>Embryophyta</taxon>
        <taxon>Tracheophyta</taxon>
        <taxon>Spermatophyta</taxon>
        <taxon>Magnoliopsida</taxon>
        <taxon>eudicotyledons</taxon>
        <taxon>Gunneridae</taxon>
        <taxon>Pentapetalae</taxon>
        <taxon>rosids</taxon>
        <taxon>malvids</taxon>
        <taxon>Brassicales</taxon>
        <taxon>Brassicaceae</taxon>
        <taxon>Brassiceae</taxon>
        <taxon>Brassica</taxon>
    </lineage>
</organism>
<feature type="region of interest" description="Disordered" evidence="1">
    <location>
        <begin position="1"/>
        <end position="66"/>
    </location>
</feature>
<dbReference type="EMBL" id="QGKV02002055">
    <property type="protein sequence ID" value="KAF3496669.1"/>
    <property type="molecule type" value="Genomic_DNA"/>
</dbReference>
<proteinExistence type="predicted"/>
<dbReference type="Proteomes" id="UP000266723">
    <property type="component" value="Unassembled WGS sequence"/>
</dbReference>
<keyword evidence="3" id="KW-1185">Reference proteome</keyword>
<feature type="compositionally biased region" description="Basic and acidic residues" evidence="1">
    <location>
        <begin position="46"/>
        <end position="55"/>
    </location>
</feature>